<evidence type="ECO:0000313" key="1">
    <source>
        <dbReference type="EMBL" id="VDP63123.1"/>
    </source>
</evidence>
<evidence type="ECO:0000313" key="2">
    <source>
        <dbReference type="Proteomes" id="UP000050761"/>
    </source>
</evidence>
<dbReference type="OrthoDB" id="5872974at2759"/>
<evidence type="ECO:0000313" key="3">
    <source>
        <dbReference type="WBParaSite" id="HPBE_0002736201-mRNA-1"/>
    </source>
</evidence>
<reference evidence="3" key="2">
    <citation type="submission" date="2019-09" db="UniProtKB">
        <authorList>
            <consortium name="WormBaseParasite"/>
        </authorList>
    </citation>
    <scope>IDENTIFICATION</scope>
</reference>
<dbReference type="SUPFAM" id="SSF50630">
    <property type="entry name" value="Acid proteases"/>
    <property type="match status" value="1"/>
</dbReference>
<name>A0A183GXE2_HELPZ</name>
<organism evidence="2 3">
    <name type="scientific">Heligmosomoides polygyrus</name>
    <name type="common">Parasitic roundworm</name>
    <dbReference type="NCBI Taxonomy" id="6339"/>
    <lineage>
        <taxon>Eukaryota</taxon>
        <taxon>Metazoa</taxon>
        <taxon>Ecdysozoa</taxon>
        <taxon>Nematoda</taxon>
        <taxon>Chromadorea</taxon>
        <taxon>Rhabditida</taxon>
        <taxon>Rhabditina</taxon>
        <taxon>Rhabditomorpha</taxon>
        <taxon>Strongyloidea</taxon>
        <taxon>Heligmosomidae</taxon>
        <taxon>Heligmosomoides</taxon>
    </lineage>
</organism>
<dbReference type="InterPro" id="IPR021109">
    <property type="entry name" value="Peptidase_aspartic_dom_sf"/>
</dbReference>
<accession>A0A183GXE2</accession>
<keyword evidence="2" id="KW-1185">Reference proteome</keyword>
<proteinExistence type="predicted"/>
<dbReference type="WBParaSite" id="HPBE_0002736201-mRNA-1">
    <property type="protein sequence ID" value="HPBE_0002736201-mRNA-1"/>
    <property type="gene ID" value="HPBE_0002736201"/>
</dbReference>
<dbReference type="CDD" id="cd00303">
    <property type="entry name" value="retropepsin_like"/>
    <property type="match status" value="1"/>
</dbReference>
<gene>
    <name evidence="1" type="ORF">HPBE_LOCUS27361</name>
</gene>
<dbReference type="EMBL" id="UZAH01043320">
    <property type="protein sequence ID" value="VDP63123.1"/>
    <property type="molecule type" value="Genomic_DNA"/>
</dbReference>
<accession>A0A3P8IZM7</accession>
<dbReference type="Proteomes" id="UP000050761">
    <property type="component" value="Unassembled WGS sequence"/>
</dbReference>
<protein>
    <submittedName>
        <fullName evidence="3">Peptidase A2 domain-containing protein</fullName>
    </submittedName>
</protein>
<dbReference type="Gene3D" id="2.40.70.10">
    <property type="entry name" value="Acid Proteases"/>
    <property type="match status" value="1"/>
</dbReference>
<reference evidence="1 2" key="1">
    <citation type="submission" date="2018-11" db="EMBL/GenBank/DDBJ databases">
        <authorList>
            <consortium name="Pathogen Informatics"/>
        </authorList>
    </citation>
    <scope>NUCLEOTIDE SEQUENCE [LARGE SCALE GENOMIC DNA]</scope>
</reference>
<dbReference type="AlphaFoldDB" id="A0A183GXE2"/>
<sequence>MLGLVDTGAAISVASSEIATLLGIFHLEKGPLTSAVGMAGIPVKLVGSAQLKLQIGGGSVEETVHFTDGACIPKESTSYNIILGNNVLAALPPWTIDYGERVLMVKDEAINILSVFPDPVANEKPIAVRVAESTTLKPSTETFVPCYTSRLVETPVMLVAQSSQLQDKSIMVTPAILRSGTMKLLVSNPTERPQLLYKDQRISDAVPVVEEAYGTLSENAPGF</sequence>